<feature type="signal peptide" evidence="1">
    <location>
        <begin position="1"/>
        <end position="24"/>
    </location>
</feature>
<dbReference type="PROSITE" id="PS51257">
    <property type="entry name" value="PROKAR_LIPOPROTEIN"/>
    <property type="match status" value="1"/>
</dbReference>
<comment type="caution">
    <text evidence="2">The sequence shown here is derived from an EMBL/GenBank/DDBJ whole genome shotgun (WGS) entry which is preliminary data.</text>
</comment>
<proteinExistence type="predicted"/>
<keyword evidence="1" id="KW-0732">Signal</keyword>
<organism evidence="2 3">
    <name type="scientific">Candidatus Uhrbacteria bacterium GW2011_GWC1_41_20</name>
    <dbReference type="NCBI Taxonomy" id="1618983"/>
    <lineage>
        <taxon>Bacteria</taxon>
        <taxon>Candidatus Uhriibacteriota</taxon>
    </lineage>
</organism>
<evidence type="ECO:0000256" key="1">
    <source>
        <dbReference type="SAM" id="SignalP"/>
    </source>
</evidence>
<accession>A0A0G0V939</accession>
<evidence type="ECO:0000313" key="3">
    <source>
        <dbReference type="Proteomes" id="UP000033930"/>
    </source>
</evidence>
<evidence type="ECO:0000313" key="2">
    <source>
        <dbReference type="EMBL" id="KKR97553.1"/>
    </source>
</evidence>
<dbReference type="EMBL" id="LCAW01000028">
    <property type="protein sequence ID" value="KKR97553.1"/>
    <property type="molecule type" value="Genomic_DNA"/>
</dbReference>
<reference evidence="2 3" key="1">
    <citation type="journal article" date="2015" name="Nature">
        <title>rRNA introns, odd ribosomes, and small enigmatic genomes across a large radiation of phyla.</title>
        <authorList>
            <person name="Brown C.T."/>
            <person name="Hug L.A."/>
            <person name="Thomas B.C."/>
            <person name="Sharon I."/>
            <person name="Castelle C.J."/>
            <person name="Singh A."/>
            <person name="Wilkins M.J."/>
            <person name="Williams K.H."/>
            <person name="Banfield J.F."/>
        </authorList>
    </citation>
    <scope>NUCLEOTIDE SEQUENCE [LARGE SCALE GENOMIC DNA]</scope>
</reference>
<feature type="chain" id="PRO_5002534801" evidence="1">
    <location>
        <begin position="25"/>
        <end position="87"/>
    </location>
</feature>
<dbReference type="AlphaFoldDB" id="A0A0G0V939"/>
<sequence>MKKVFTLVALLIALALTGCGDAEAEQPLLPGPKFVVLSERGGFDGNDYRPALYARDLRTGLCFLVIDSQGGTSGIAEIPCEVLPEME</sequence>
<name>A0A0G0V939_9BACT</name>
<dbReference type="Proteomes" id="UP000033930">
    <property type="component" value="Unassembled WGS sequence"/>
</dbReference>
<gene>
    <name evidence="2" type="ORF">UU50_C0028G0002</name>
</gene>
<protein>
    <submittedName>
        <fullName evidence="2">Uncharacterized protein</fullName>
    </submittedName>
</protein>